<dbReference type="Proteomes" id="UP000000343">
    <property type="component" value="Chromosome"/>
</dbReference>
<organism evidence="2">
    <name type="scientific">Granulicella tundricola (strain ATCC BAA-1859 / DSM 23138 / MP5ACTX9)</name>
    <dbReference type="NCBI Taxonomy" id="1198114"/>
    <lineage>
        <taxon>Bacteria</taxon>
        <taxon>Pseudomonadati</taxon>
        <taxon>Acidobacteriota</taxon>
        <taxon>Terriglobia</taxon>
        <taxon>Terriglobales</taxon>
        <taxon>Acidobacteriaceae</taxon>
        <taxon>Granulicella</taxon>
    </lineage>
</organism>
<dbReference type="RefSeq" id="WP_013582072.1">
    <property type="nucleotide sequence ID" value="NC_015064.1"/>
</dbReference>
<dbReference type="KEGG" id="acm:AciX9_3764"/>
<accession>E8WWL9</accession>
<protein>
    <submittedName>
        <fullName evidence="1">Uncharacterized protein</fullName>
    </submittedName>
</protein>
<dbReference type="OrthoDB" id="9864472at2"/>
<dbReference type="AlphaFoldDB" id="E8WWL9"/>
<dbReference type="STRING" id="1198114.AciX9_3764"/>
<sequence length="126" mass="13593">MAKQILGTFQSRNAADSVKDAFIKDGFNAADLIVMANRETSDPPEDAKLEVGAEGEPGFEGFEEKLGKAVLQVFHKEETIEGDGFEGEGKGGALLGITLQNDDDEARVRALLERHFASDIEVAQPD</sequence>
<dbReference type="HOGENOM" id="CLU_1978402_0_0_0"/>
<reference evidence="2" key="1">
    <citation type="submission" date="2011-01" db="EMBL/GenBank/DDBJ databases">
        <title>Complete sequence of chromosome of Acidobacterium sp. MP5ACTX9.</title>
        <authorList>
            <consortium name="US DOE Joint Genome Institute"/>
            <person name="Lucas S."/>
            <person name="Copeland A."/>
            <person name="Lapidus A."/>
            <person name="Cheng J.-F."/>
            <person name="Goodwin L."/>
            <person name="Pitluck S."/>
            <person name="Teshima H."/>
            <person name="Detter J.C."/>
            <person name="Han C."/>
            <person name="Tapia R."/>
            <person name="Land M."/>
            <person name="Hauser L."/>
            <person name="Kyrpides N."/>
            <person name="Ivanova N."/>
            <person name="Ovchinnikova G."/>
            <person name="Pagani I."/>
            <person name="Rawat S.R."/>
            <person name="Mannisto M."/>
            <person name="Haggblom M.M."/>
            <person name="Woyke T."/>
        </authorList>
    </citation>
    <scope>NUCLEOTIDE SEQUENCE [LARGE SCALE GENOMIC DNA]</scope>
    <source>
        <strain evidence="2">MP5ACTX9</strain>
    </source>
</reference>
<dbReference type="PaxDb" id="1198114-AciX9_3764"/>
<proteinExistence type="predicted"/>
<gene>
    <name evidence="1" type="ordered locus">AciX9_3764</name>
</gene>
<keyword evidence="2" id="KW-1185">Reference proteome</keyword>
<dbReference type="EMBL" id="CP002480">
    <property type="protein sequence ID" value="ADW70764.1"/>
    <property type="molecule type" value="Genomic_DNA"/>
</dbReference>
<evidence type="ECO:0000313" key="1">
    <source>
        <dbReference type="EMBL" id="ADW70764.1"/>
    </source>
</evidence>
<name>E8WWL9_GRATM</name>
<evidence type="ECO:0000313" key="2">
    <source>
        <dbReference type="Proteomes" id="UP000000343"/>
    </source>
</evidence>